<protein>
    <recommendedName>
        <fullName evidence="5">Coiled-coil domain-containing protein 130</fullName>
    </recommendedName>
</protein>
<dbReference type="Pfam" id="PF04502">
    <property type="entry name" value="Saf4_Yju2"/>
    <property type="match status" value="1"/>
</dbReference>
<dbReference type="GO" id="GO:0005684">
    <property type="term" value="C:U2-type spliceosomal complex"/>
    <property type="evidence" value="ECO:0007669"/>
    <property type="project" value="TreeGrafter"/>
</dbReference>
<dbReference type="GO" id="GO:0071014">
    <property type="term" value="C:post-mRNA release spliceosomal complex"/>
    <property type="evidence" value="ECO:0007669"/>
    <property type="project" value="TreeGrafter"/>
</dbReference>
<dbReference type="OrthoDB" id="360327at2759"/>
<dbReference type="EMBL" id="SPLM01000040">
    <property type="protein sequence ID" value="TMW64442.1"/>
    <property type="molecule type" value="Genomic_DNA"/>
</dbReference>
<evidence type="ECO:0000256" key="1">
    <source>
        <dbReference type="ARBA" id="ARBA00005595"/>
    </source>
</evidence>
<comment type="caution">
    <text evidence="3">The sequence shown here is derived from an EMBL/GenBank/DDBJ whole genome shotgun (WGS) entry which is preliminary data.</text>
</comment>
<keyword evidence="4" id="KW-1185">Reference proteome</keyword>
<organism evidence="3 4">
    <name type="scientific">Pythium oligandrum</name>
    <name type="common">Mycoparasitic fungus</name>
    <dbReference type="NCBI Taxonomy" id="41045"/>
    <lineage>
        <taxon>Eukaryota</taxon>
        <taxon>Sar</taxon>
        <taxon>Stramenopiles</taxon>
        <taxon>Oomycota</taxon>
        <taxon>Peronosporomycetes</taxon>
        <taxon>Pythiales</taxon>
        <taxon>Pythiaceae</taxon>
        <taxon>Pythium</taxon>
    </lineage>
</organism>
<dbReference type="GO" id="GO:0000398">
    <property type="term" value="P:mRNA splicing, via spliceosome"/>
    <property type="evidence" value="ECO:0007669"/>
    <property type="project" value="InterPro"/>
</dbReference>
<proteinExistence type="inferred from homology"/>
<evidence type="ECO:0000313" key="3">
    <source>
        <dbReference type="EMBL" id="TMW64442.1"/>
    </source>
</evidence>
<dbReference type="InterPro" id="IPR007590">
    <property type="entry name" value="Saf4/Yju2"/>
</dbReference>
<comment type="similarity">
    <text evidence="1">Belongs to the CWC16 family.</text>
</comment>
<dbReference type="Proteomes" id="UP000794436">
    <property type="component" value="Unassembled WGS sequence"/>
</dbReference>
<dbReference type="AlphaFoldDB" id="A0A8K1FM31"/>
<reference evidence="3" key="1">
    <citation type="submission" date="2019-03" db="EMBL/GenBank/DDBJ databases">
        <title>Long read genome sequence of the mycoparasitic Pythium oligandrum ATCC 38472 isolated from sugarbeet rhizosphere.</title>
        <authorList>
            <person name="Gaulin E."/>
        </authorList>
    </citation>
    <scope>NUCLEOTIDE SEQUENCE</scope>
    <source>
        <strain evidence="3">ATCC 38472_TT</strain>
    </source>
</reference>
<sequence>MSSLAAARADNFYYPKDWRPEDGSINKFHKSHPLGKRAKDIKDGVLVIRFEMPFNVWCTHCDVHIGRGVRYNAKKKRVGKYFTTSIYEFRMTCTNCQGELVIETDPENRGYKLVSGVKKQTTVDDVEDKAEDTGIVEEMETERLNDAAVGLQLAADPFFKLEHEQSDKRRAKQRAQGIEAIQHVQDAQYRDNYASNAALRAQFRQKKKHLKQNADRAENLGLGITLVDAQDEDVALSKAMVFKGIQNKRRSSADKHGAKRKPTKRASEDSFQHFGDTMGSQLHRLKRRKQEERKGARVIKPVAKSGGDRVAGRAKKLLLQRQ</sequence>
<evidence type="ECO:0000256" key="2">
    <source>
        <dbReference type="SAM" id="MobiDB-lite"/>
    </source>
</evidence>
<evidence type="ECO:0008006" key="5">
    <source>
        <dbReference type="Google" id="ProtNLM"/>
    </source>
</evidence>
<feature type="region of interest" description="Disordered" evidence="2">
    <location>
        <begin position="247"/>
        <end position="322"/>
    </location>
</feature>
<name>A0A8K1FM31_PYTOL</name>
<dbReference type="PANTHER" id="PTHR12111">
    <property type="entry name" value="SPLICING FACTOR YJU2"/>
    <property type="match status" value="1"/>
</dbReference>
<dbReference type="PANTHER" id="PTHR12111:SF2">
    <property type="entry name" value="SPLICING FACTOR YJU2B-RELATED"/>
    <property type="match status" value="1"/>
</dbReference>
<gene>
    <name evidence="3" type="ORF">Poli38472_013064</name>
</gene>
<feature type="compositionally biased region" description="Basic residues" evidence="2">
    <location>
        <begin position="312"/>
        <end position="322"/>
    </location>
</feature>
<accession>A0A8K1FM31</accession>
<evidence type="ECO:0000313" key="4">
    <source>
        <dbReference type="Proteomes" id="UP000794436"/>
    </source>
</evidence>